<dbReference type="InterPro" id="IPR037407">
    <property type="entry name" value="MLP_fam"/>
</dbReference>
<feature type="domain" description="MbtH-like" evidence="1">
    <location>
        <begin position="3"/>
        <end position="53"/>
    </location>
</feature>
<dbReference type="AlphaFoldDB" id="A0A1E7L1A7"/>
<dbReference type="InterPro" id="IPR038020">
    <property type="entry name" value="MbtH-like_sf"/>
</dbReference>
<dbReference type="Pfam" id="PF03621">
    <property type="entry name" value="MbtH"/>
    <property type="match status" value="1"/>
</dbReference>
<protein>
    <recommendedName>
        <fullName evidence="1">MbtH-like domain-containing protein</fullName>
    </recommendedName>
</protein>
<dbReference type="RefSeq" id="WP_070018243.1">
    <property type="nucleotide sequence ID" value="NZ_LJGW01000333.1"/>
</dbReference>
<dbReference type="Proteomes" id="UP000176005">
    <property type="component" value="Unassembled WGS sequence"/>
</dbReference>
<evidence type="ECO:0000313" key="3">
    <source>
        <dbReference type="Proteomes" id="UP000176005"/>
    </source>
</evidence>
<accession>A0A1E7L1A7</accession>
<keyword evidence="3" id="KW-1185">Reference proteome</keyword>
<comment type="caution">
    <text evidence="2">The sequence shown here is derived from an EMBL/GenBank/DDBJ whole genome shotgun (WGS) entry which is preliminary data.</text>
</comment>
<dbReference type="GO" id="GO:0019290">
    <property type="term" value="P:siderophore biosynthetic process"/>
    <property type="evidence" value="ECO:0007669"/>
    <property type="project" value="TreeGrafter"/>
</dbReference>
<reference evidence="2 3" key="1">
    <citation type="journal article" date="2016" name="Front. Microbiol.">
        <title>Comparative Genomics Analysis of Streptomyces Species Reveals Their Adaptation to the Marine Environment and Their Diversity at the Genomic Level.</title>
        <authorList>
            <person name="Tian X."/>
            <person name="Zhang Z."/>
            <person name="Yang T."/>
            <person name="Chen M."/>
            <person name="Li J."/>
            <person name="Chen F."/>
            <person name="Yang J."/>
            <person name="Li W."/>
            <person name="Zhang B."/>
            <person name="Zhang Z."/>
            <person name="Wu J."/>
            <person name="Zhang C."/>
            <person name="Long L."/>
            <person name="Xiao J."/>
        </authorList>
    </citation>
    <scope>NUCLEOTIDE SEQUENCE [LARGE SCALE GENOMIC DNA]</scope>
    <source>
        <strain evidence="2 3">SCSIO 10429</strain>
    </source>
</reference>
<dbReference type="PANTHER" id="PTHR38444:SF1">
    <property type="entry name" value="ENTEROBACTIN BIOSYNTHESIS PROTEIN YBDZ"/>
    <property type="match status" value="1"/>
</dbReference>
<evidence type="ECO:0000259" key="1">
    <source>
        <dbReference type="SMART" id="SM00923"/>
    </source>
</evidence>
<organism evidence="2 3">
    <name type="scientific">Streptomyces nanshensis</name>
    <dbReference type="NCBI Taxonomy" id="518642"/>
    <lineage>
        <taxon>Bacteria</taxon>
        <taxon>Bacillati</taxon>
        <taxon>Actinomycetota</taxon>
        <taxon>Actinomycetes</taxon>
        <taxon>Kitasatosporales</taxon>
        <taxon>Streptomycetaceae</taxon>
        <taxon>Streptomyces</taxon>
    </lineage>
</organism>
<dbReference type="GO" id="GO:0005829">
    <property type="term" value="C:cytosol"/>
    <property type="evidence" value="ECO:0007669"/>
    <property type="project" value="TreeGrafter"/>
</dbReference>
<evidence type="ECO:0000313" key="2">
    <source>
        <dbReference type="EMBL" id="OEV09966.1"/>
    </source>
</evidence>
<dbReference type="EMBL" id="LJGW01000333">
    <property type="protein sequence ID" value="OEV09966.1"/>
    <property type="molecule type" value="Genomic_DNA"/>
</dbReference>
<proteinExistence type="predicted"/>
<dbReference type="PANTHER" id="PTHR38444">
    <property type="entry name" value="ENTEROBACTIN BIOSYNTHESIS PROTEIN YBDZ"/>
    <property type="match status" value="1"/>
</dbReference>
<dbReference type="InterPro" id="IPR005153">
    <property type="entry name" value="MbtH-like_dom"/>
</dbReference>
<sequence length="68" mass="7764">MSNPFDDENGSFYVLVNDERQNSLWPDFAEVPEGWTIAFGPEGRQACLDYVEENWTDMRPAHLVNDAG</sequence>
<dbReference type="Gene3D" id="3.90.820.10">
    <property type="entry name" value="Structural Genomics, Unknown Function 30-nov-00 1gh9 Mol_id"/>
    <property type="match status" value="1"/>
</dbReference>
<dbReference type="PATRIC" id="fig|518642.10.peg.4552"/>
<gene>
    <name evidence="2" type="ORF">AN218_19825</name>
</gene>
<dbReference type="SMART" id="SM00923">
    <property type="entry name" value="MbtH"/>
    <property type="match status" value="1"/>
</dbReference>
<dbReference type="SUPFAM" id="SSF160582">
    <property type="entry name" value="MbtH-like"/>
    <property type="match status" value="1"/>
</dbReference>
<name>A0A1E7L1A7_9ACTN</name>